<reference evidence="2" key="1">
    <citation type="journal article" date="2015" name="PLoS Genet.">
        <title>Genome Sequence and Transcriptome Analyses of Chrysochromulina tobin: Metabolic Tools for Enhanced Algal Fitness in the Prominent Order Prymnesiales (Haptophyceae).</title>
        <authorList>
            <person name="Hovde B.T."/>
            <person name="Deodato C.R."/>
            <person name="Hunsperger H.M."/>
            <person name="Ryken S.A."/>
            <person name="Yost W."/>
            <person name="Jha R.K."/>
            <person name="Patterson J."/>
            <person name="Monnat R.J. Jr."/>
            <person name="Barlow S.B."/>
            <person name="Starkenburg S.R."/>
            <person name="Cattolico R.A."/>
        </authorList>
    </citation>
    <scope>NUCLEOTIDE SEQUENCE</scope>
    <source>
        <strain evidence="2">CCMP291</strain>
    </source>
</reference>
<evidence type="ECO:0000313" key="1">
    <source>
        <dbReference type="EMBL" id="KOO30020.1"/>
    </source>
</evidence>
<gene>
    <name evidence="1" type="ORF">Ctob_013887</name>
</gene>
<proteinExistence type="predicted"/>
<organism evidence="1 2">
    <name type="scientific">Chrysochromulina tobinii</name>
    <dbReference type="NCBI Taxonomy" id="1460289"/>
    <lineage>
        <taxon>Eukaryota</taxon>
        <taxon>Haptista</taxon>
        <taxon>Haptophyta</taxon>
        <taxon>Prymnesiophyceae</taxon>
        <taxon>Prymnesiales</taxon>
        <taxon>Chrysochromulinaceae</taxon>
        <taxon>Chrysochromulina</taxon>
    </lineage>
</organism>
<comment type="caution">
    <text evidence="1">The sequence shown here is derived from an EMBL/GenBank/DDBJ whole genome shotgun (WGS) entry which is preliminary data.</text>
</comment>
<feature type="non-terminal residue" evidence="1">
    <location>
        <position position="250"/>
    </location>
</feature>
<evidence type="ECO:0000313" key="2">
    <source>
        <dbReference type="Proteomes" id="UP000037460"/>
    </source>
</evidence>
<dbReference type="OrthoDB" id="10587852at2759"/>
<sequence>MEETVTENTGSVMVKIFQAIRKAVNGSCADEGIRAVRDTSEASAATWKPSDAPPDNGIEIDNQDLRARVQQRQRITESEWEAMGAISERLTRNHYVVVNGQYYSPSQLKIHSTAEAVKRAVHREATQINATHEADVSTLKKIMEWIQPSPTAAHVDVAKDLCTWDACKAAIRKGFKRGKGMGTDGFDGYLVRLLPQPMQKRYWTILREIVRRKAYPKEWNEWIAILAMKPGEDPKTLERRRDLWLQCHSM</sequence>
<dbReference type="Proteomes" id="UP000037460">
    <property type="component" value="Unassembled WGS sequence"/>
</dbReference>
<dbReference type="EMBL" id="JWZX01002309">
    <property type="protein sequence ID" value="KOO30020.1"/>
    <property type="molecule type" value="Genomic_DNA"/>
</dbReference>
<accession>A0A0M0JU41</accession>
<protein>
    <submittedName>
        <fullName evidence="1">Uncharacterized protein</fullName>
    </submittedName>
</protein>
<name>A0A0M0JU41_9EUKA</name>
<dbReference type="AlphaFoldDB" id="A0A0M0JU41"/>
<keyword evidence="2" id="KW-1185">Reference proteome</keyword>